<keyword evidence="2 10" id="KW-0963">Cytoplasm</keyword>
<dbReference type="HAMAP" id="MF_02002">
    <property type="entry name" value="Ile_tRNA_synth_type1"/>
    <property type="match status" value="1"/>
</dbReference>
<dbReference type="GO" id="GO:0005524">
    <property type="term" value="F:ATP binding"/>
    <property type="evidence" value="ECO:0007669"/>
    <property type="project" value="UniProtKB-UniRule"/>
</dbReference>
<dbReference type="InterPro" id="IPR014729">
    <property type="entry name" value="Rossmann-like_a/b/a_fold"/>
</dbReference>
<feature type="binding site" evidence="10">
    <location>
        <position position="612"/>
    </location>
    <ligand>
        <name>ATP</name>
        <dbReference type="ChEBI" id="CHEBI:30616"/>
    </ligand>
</feature>
<dbReference type="eggNOG" id="COG0060">
    <property type="taxonomic scope" value="Bacteria"/>
</dbReference>
<keyword evidence="10" id="KW-0479">Metal-binding</keyword>
<feature type="binding site" evidence="10">
    <location>
        <position position="924"/>
    </location>
    <ligand>
        <name>Zn(2+)</name>
        <dbReference type="ChEBI" id="CHEBI:29105"/>
    </ligand>
</feature>
<evidence type="ECO:0000313" key="16">
    <source>
        <dbReference type="Proteomes" id="UP000007039"/>
    </source>
</evidence>
<feature type="short sequence motif" description="'HIGH' region" evidence="10">
    <location>
        <begin position="57"/>
        <end position="67"/>
    </location>
</feature>
<keyword evidence="7 10" id="KW-0030">Aminoacyl-tRNA synthetase</keyword>
<proteinExistence type="inferred from homology"/>
<dbReference type="InterPro" id="IPR001412">
    <property type="entry name" value="aa-tRNA-synth_I_CS"/>
</dbReference>
<evidence type="ECO:0000256" key="4">
    <source>
        <dbReference type="ARBA" id="ARBA00022741"/>
    </source>
</evidence>
<evidence type="ECO:0000256" key="7">
    <source>
        <dbReference type="ARBA" id="ARBA00023146"/>
    </source>
</evidence>
<dbReference type="NCBIfam" id="TIGR00392">
    <property type="entry name" value="ileS"/>
    <property type="match status" value="1"/>
</dbReference>
<dbReference type="KEGG" id="cni:Calni_1082"/>
<evidence type="ECO:0000256" key="1">
    <source>
        <dbReference type="ARBA" id="ARBA00006887"/>
    </source>
</evidence>
<feature type="binding site" evidence="10">
    <location>
        <position position="927"/>
    </location>
    <ligand>
        <name>Zn(2+)</name>
        <dbReference type="ChEBI" id="CHEBI:29105"/>
    </ligand>
</feature>
<feature type="region of interest" description="Disordered" evidence="11">
    <location>
        <begin position="1"/>
        <end position="20"/>
    </location>
</feature>
<dbReference type="GO" id="GO:0006428">
    <property type="term" value="P:isoleucyl-tRNA aminoacylation"/>
    <property type="evidence" value="ECO:0007669"/>
    <property type="project" value="UniProtKB-UniRule"/>
</dbReference>
<comment type="subcellular location">
    <subcellularLocation>
        <location evidence="10">Cytoplasm</location>
    </subcellularLocation>
</comment>
<dbReference type="SUPFAM" id="SSF52374">
    <property type="entry name" value="Nucleotidylyl transferase"/>
    <property type="match status" value="1"/>
</dbReference>
<keyword evidence="10" id="KW-0862">Zinc</keyword>
<keyword evidence="4 10" id="KW-0547">Nucleotide-binding</keyword>
<dbReference type="CDD" id="cd07960">
    <property type="entry name" value="Anticodon_Ia_Ile_BEm"/>
    <property type="match status" value="1"/>
</dbReference>
<keyword evidence="5 10" id="KW-0067">ATP-binding</keyword>
<dbReference type="Pfam" id="PF00133">
    <property type="entry name" value="tRNA-synt_1"/>
    <property type="match status" value="1"/>
</dbReference>
<feature type="domain" description="Zinc finger FPG/IleRS-type" evidence="13">
    <location>
        <begin position="903"/>
        <end position="929"/>
    </location>
</feature>
<evidence type="ECO:0000313" key="15">
    <source>
        <dbReference type="EMBL" id="ADR18993.1"/>
    </source>
</evidence>
<feature type="short sequence motif" description="'KMSKS' region" evidence="10">
    <location>
        <begin position="609"/>
        <end position="613"/>
    </location>
</feature>
<protein>
    <recommendedName>
        <fullName evidence="10">Isoleucine--tRNA ligase</fullName>
        <ecNumber evidence="10">6.1.1.5</ecNumber>
    </recommendedName>
    <alternativeName>
        <fullName evidence="10">Isoleucyl-tRNA synthetase</fullName>
        <shortName evidence="10">IleRS</shortName>
    </alternativeName>
</protein>
<dbReference type="GO" id="GO:0005829">
    <property type="term" value="C:cytosol"/>
    <property type="evidence" value="ECO:0007669"/>
    <property type="project" value="TreeGrafter"/>
</dbReference>
<dbReference type="GO" id="GO:0004822">
    <property type="term" value="F:isoleucine-tRNA ligase activity"/>
    <property type="evidence" value="ECO:0007669"/>
    <property type="project" value="UniProtKB-UniRule"/>
</dbReference>
<evidence type="ECO:0000259" key="12">
    <source>
        <dbReference type="Pfam" id="PF00133"/>
    </source>
</evidence>
<dbReference type="InterPro" id="IPR050081">
    <property type="entry name" value="Ile-tRNA_ligase"/>
</dbReference>
<dbReference type="PROSITE" id="PS00178">
    <property type="entry name" value="AA_TRNA_LIGASE_I"/>
    <property type="match status" value="1"/>
</dbReference>
<comment type="subunit">
    <text evidence="10">Monomer.</text>
</comment>
<feature type="domain" description="Methionyl/Valyl/Leucyl/Isoleucyl-tRNA synthetase anticodon-binding" evidence="14">
    <location>
        <begin position="692"/>
        <end position="846"/>
    </location>
</feature>
<dbReference type="PANTHER" id="PTHR42765">
    <property type="entry name" value="SOLEUCYL-TRNA SYNTHETASE"/>
    <property type="match status" value="1"/>
</dbReference>
<comment type="domain">
    <text evidence="10">IleRS has two distinct active sites: one for aminoacylation and one for editing. The misactivated valine is translocated from the active site to the editing site, which sterically excludes the correctly activated isoleucine. The single editing site contains two valyl binding pockets, one specific for each substrate (Val-AMP or Val-tRNA(Ile)).</text>
</comment>
<dbReference type="PANTHER" id="PTHR42765:SF1">
    <property type="entry name" value="ISOLEUCINE--TRNA LIGASE, MITOCHONDRIAL"/>
    <property type="match status" value="1"/>
</dbReference>
<evidence type="ECO:0000256" key="11">
    <source>
        <dbReference type="SAM" id="MobiDB-lite"/>
    </source>
</evidence>
<dbReference type="Proteomes" id="UP000007039">
    <property type="component" value="Chromosome"/>
</dbReference>
<dbReference type="InterPro" id="IPR002301">
    <property type="entry name" value="Ile-tRNA-ligase"/>
</dbReference>
<sequence>MDYKNSLNLPKTDYPMKGNLNEQEPKRIKKWEENGLYKKMLEARNPDKKYVLHDGPPYANGNIHIGHALNKILKDFIVKIKNAEGFYAPYVPGWDCHGLPIEHQVDKQLGDKKYEIPKSEIRKMCRNYAEKFIDIQREEFKRLGVVGDWDNPYITMDYQYEAITLKELYKFFNNGGIYKGSKPVYWCIDCVTALAEAEVEYDDHTSYSIYVKFPVYEETKLKLGVQGDLNVVIWTTTPWTLPANLGVAFHPEFKYSIIRILDTNNKNLKKGEMLIIASELVEKLMGQFGVDSYEEVKQILGVEFENGKCKHPFYDRESLMILGEHVTLDQGTGIVHTAPGHGQEDYEVGLKYGLDIYNPVDDHGNFKKDVELFAGLNVNKANKIIVEHIDNNGTLILSGNIQHSYPHCWRCKKPVIYRATPQWFISMEANDLRTKALSEIKKVRWTPSWGENRITAMIENRPDWCISRQRSWGVPIAVFSCTECGEIIINEEIQNKVLDAFMKHGADAWFDNDVEFFLGKGFKCPKCGSEKIKKETDILDVWFDSGVSHAAVCEVRDELKPSANMYLEGSDQHRGWFHSSLLESVGTRGVAPYKEVLTHGFVVDGKGRKMSKSLGNVVKPQEIIEKYGAEILRLWVAAEDYTEDVRISEDIIKRLVESYRKIRNTARYLLGNLYDFSHNKDYVEFDKLMELDKYILYKWQLVKDRIYKANQNYQFHIFYHTLINFCINDLSAFYLDIIKDRVYSYRADSYQRRSAQTAMFQLIKEMAIVMSPILSFTADEIWEYMPDFSGKKEFVFLETFPSVMKVDDNLLRKIDRIIDIKKEVNKAIEIARNEKIVGHPLDARVELYIDESDLAYCKIDEGLEKVFIVSELYVDNIDNSPSDVYTSDDGNVKVKVSASKLPKCERCWVHSETIGESKEHPALCRRCVENL</sequence>
<dbReference type="Gene3D" id="1.10.730.20">
    <property type="match status" value="1"/>
</dbReference>
<keyword evidence="6 10" id="KW-0648">Protein biosynthesis</keyword>
<dbReference type="RefSeq" id="WP_013451205.1">
    <property type="nucleotide sequence ID" value="NC_014758.1"/>
</dbReference>
<dbReference type="InterPro" id="IPR023585">
    <property type="entry name" value="Ile-tRNA-ligase_type1"/>
</dbReference>
<dbReference type="CDD" id="cd00818">
    <property type="entry name" value="IleRS_core"/>
    <property type="match status" value="1"/>
</dbReference>
<dbReference type="InterPro" id="IPR013155">
    <property type="entry name" value="M/V/L/I-tRNA-synth_anticd-bd"/>
</dbReference>
<keyword evidence="3 10" id="KW-0436">Ligase</keyword>
<dbReference type="Pfam" id="PF08264">
    <property type="entry name" value="Anticodon_1"/>
    <property type="match status" value="1"/>
</dbReference>
<dbReference type="EC" id="6.1.1.5" evidence="10"/>
<gene>
    <name evidence="10" type="primary">ileS</name>
    <name evidence="15" type="ordered locus">Calni_1082</name>
</gene>
<evidence type="ECO:0000259" key="13">
    <source>
        <dbReference type="Pfam" id="PF06827"/>
    </source>
</evidence>
<evidence type="ECO:0000259" key="14">
    <source>
        <dbReference type="Pfam" id="PF08264"/>
    </source>
</evidence>
<dbReference type="SUPFAM" id="SSF47323">
    <property type="entry name" value="Anticodon-binding domain of a subclass of class I aminoacyl-tRNA synthetases"/>
    <property type="match status" value="1"/>
</dbReference>
<comment type="similarity">
    <text evidence="1 10">Belongs to the class-I aminoacyl-tRNA synthetase family. IleS type 1 subfamily.</text>
</comment>
<name>E4TI77_CALNY</name>
<dbReference type="InterPro" id="IPR010663">
    <property type="entry name" value="Znf_FPG/IleRS"/>
</dbReference>
<dbReference type="Gene3D" id="3.40.50.620">
    <property type="entry name" value="HUPs"/>
    <property type="match status" value="2"/>
</dbReference>
<dbReference type="Pfam" id="PF06827">
    <property type="entry name" value="zf-FPG_IleRS"/>
    <property type="match status" value="1"/>
</dbReference>
<dbReference type="InterPro" id="IPR009008">
    <property type="entry name" value="Val/Leu/Ile-tRNA-synth_edit"/>
</dbReference>
<keyword evidence="16" id="KW-1185">Reference proteome</keyword>
<dbReference type="SUPFAM" id="SSF50677">
    <property type="entry name" value="ValRS/IleRS/LeuRS editing domain"/>
    <property type="match status" value="1"/>
</dbReference>
<evidence type="ECO:0000256" key="8">
    <source>
        <dbReference type="ARBA" id="ARBA00025217"/>
    </source>
</evidence>
<evidence type="ECO:0000256" key="10">
    <source>
        <dbReference type="HAMAP-Rule" id="MF_02002"/>
    </source>
</evidence>
<comment type="catalytic activity">
    <reaction evidence="9 10">
        <text>tRNA(Ile) + L-isoleucine + ATP = L-isoleucyl-tRNA(Ile) + AMP + diphosphate</text>
        <dbReference type="Rhea" id="RHEA:11060"/>
        <dbReference type="Rhea" id="RHEA-COMP:9666"/>
        <dbReference type="Rhea" id="RHEA-COMP:9695"/>
        <dbReference type="ChEBI" id="CHEBI:30616"/>
        <dbReference type="ChEBI" id="CHEBI:33019"/>
        <dbReference type="ChEBI" id="CHEBI:58045"/>
        <dbReference type="ChEBI" id="CHEBI:78442"/>
        <dbReference type="ChEBI" id="CHEBI:78528"/>
        <dbReference type="ChEBI" id="CHEBI:456215"/>
        <dbReference type="EC" id="6.1.1.5"/>
    </reaction>
</comment>
<evidence type="ECO:0000256" key="5">
    <source>
        <dbReference type="ARBA" id="ARBA00022840"/>
    </source>
</evidence>
<feature type="binding site" evidence="10">
    <location>
        <position position="907"/>
    </location>
    <ligand>
        <name>Zn(2+)</name>
        <dbReference type="ChEBI" id="CHEBI:29105"/>
    </ligand>
</feature>
<dbReference type="GO" id="GO:0000049">
    <property type="term" value="F:tRNA binding"/>
    <property type="evidence" value="ECO:0007669"/>
    <property type="project" value="InterPro"/>
</dbReference>
<dbReference type="GO" id="GO:0002161">
    <property type="term" value="F:aminoacyl-tRNA deacylase activity"/>
    <property type="evidence" value="ECO:0007669"/>
    <property type="project" value="InterPro"/>
</dbReference>
<reference evidence="15 16" key="1">
    <citation type="journal article" date="2011" name="Stand. Genomic Sci.">
        <title>Complete genome sequence of Calditerrivibrio nitroreducens type strain (Yu37-1).</title>
        <authorList>
            <person name="Pitluck S."/>
            <person name="Sikorski J."/>
            <person name="Zeytun A."/>
            <person name="Lapidus A."/>
            <person name="Nolan M."/>
            <person name="Lucas S."/>
            <person name="Hammon N."/>
            <person name="Deshpande S."/>
            <person name="Cheng J.F."/>
            <person name="Tapia R."/>
            <person name="Han C."/>
            <person name="Goodwin L."/>
            <person name="Liolios K."/>
            <person name="Pagani I."/>
            <person name="Ivanova N."/>
            <person name="Mavromatis K."/>
            <person name="Pati A."/>
            <person name="Chen A."/>
            <person name="Palaniappan K."/>
            <person name="Hauser L."/>
            <person name="Chang Y.J."/>
            <person name="Jeffries C.D."/>
            <person name="Detter J.C."/>
            <person name="Brambilla E."/>
            <person name="Djao O.D."/>
            <person name="Rohde M."/>
            <person name="Spring S."/>
            <person name="Goker M."/>
            <person name="Woyke T."/>
            <person name="Bristow J."/>
            <person name="Eisen J.A."/>
            <person name="Markowitz V."/>
            <person name="Hugenholtz P."/>
            <person name="Kyrpides N.C."/>
            <person name="Klenk H.P."/>
            <person name="Land M."/>
        </authorList>
    </citation>
    <scope>NUCLEOTIDE SEQUENCE [LARGE SCALE GENOMIC DNA]</scope>
    <source>
        <strain evidence="16">DSM 19672 / NBRC 101217 / Yu37-1</strain>
    </source>
</reference>
<dbReference type="STRING" id="768670.Calni_1082"/>
<organism evidence="15 16">
    <name type="scientific">Calditerrivibrio nitroreducens (strain DSM 19672 / NBRC 101217 / Yu37-1)</name>
    <dbReference type="NCBI Taxonomy" id="768670"/>
    <lineage>
        <taxon>Bacteria</taxon>
        <taxon>Pseudomonadati</taxon>
        <taxon>Deferribacterota</taxon>
        <taxon>Deferribacteres</taxon>
        <taxon>Deferribacterales</taxon>
        <taxon>Calditerrivibrionaceae</taxon>
    </lineage>
</organism>
<comment type="function">
    <text evidence="8 10">Catalyzes the attachment of isoleucine to tRNA(Ile). As IleRS can inadvertently accommodate and process structurally similar amino acids such as valine, to avoid such errors it has two additional distinct tRNA(Ile)-dependent editing activities. One activity is designated as 'pretransfer' editing and involves the hydrolysis of activated Val-AMP. The other activity is designated 'posttransfer' editing and involves deacylation of mischarged Val-tRNA(Ile).</text>
</comment>
<dbReference type="InterPro" id="IPR002300">
    <property type="entry name" value="aa-tRNA-synth_Ia"/>
</dbReference>
<dbReference type="FunFam" id="3.40.50.620:FF:000152">
    <property type="entry name" value="Isoleucine--tRNA ligase"/>
    <property type="match status" value="1"/>
</dbReference>
<feature type="binding site" evidence="10">
    <location>
        <position position="904"/>
    </location>
    <ligand>
        <name>Zn(2+)</name>
        <dbReference type="ChEBI" id="CHEBI:29105"/>
    </ligand>
</feature>
<evidence type="ECO:0000256" key="6">
    <source>
        <dbReference type="ARBA" id="ARBA00022917"/>
    </source>
</evidence>
<dbReference type="PRINTS" id="PR00984">
    <property type="entry name" value="TRNASYNTHILE"/>
</dbReference>
<dbReference type="OrthoDB" id="9810365at2"/>
<feature type="binding site" evidence="10">
    <location>
        <position position="568"/>
    </location>
    <ligand>
        <name>L-isoleucyl-5'-AMP</name>
        <dbReference type="ChEBI" id="CHEBI:178002"/>
    </ligand>
</feature>
<evidence type="ECO:0000256" key="9">
    <source>
        <dbReference type="ARBA" id="ARBA00048359"/>
    </source>
</evidence>
<evidence type="ECO:0000256" key="2">
    <source>
        <dbReference type="ARBA" id="ARBA00022490"/>
    </source>
</evidence>
<dbReference type="GO" id="GO:0008270">
    <property type="term" value="F:zinc ion binding"/>
    <property type="evidence" value="ECO:0007669"/>
    <property type="project" value="UniProtKB-UniRule"/>
</dbReference>
<accession>E4TI77</accession>
<dbReference type="EMBL" id="CP002347">
    <property type="protein sequence ID" value="ADR18993.1"/>
    <property type="molecule type" value="Genomic_DNA"/>
</dbReference>
<dbReference type="HOGENOM" id="CLU_001493_7_1_0"/>
<dbReference type="Gene3D" id="3.90.740.10">
    <property type="entry name" value="Valyl/Leucyl/Isoleucyl-tRNA synthetase, editing domain"/>
    <property type="match status" value="1"/>
</dbReference>
<feature type="domain" description="Aminoacyl-tRNA synthetase class Ia" evidence="12">
    <location>
        <begin position="27"/>
        <end position="648"/>
    </location>
</feature>
<dbReference type="AlphaFoldDB" id="E4TI77"/>
<dbReference type="InterPro" id="IPR009080">
    <property type="entry name" value="tRNAsynth_Ia_anticodon-bd"/>
</dbReference>
<dbReference type="InterPro" id="IPR033708">
    <property type="entry name" value="Anticodon_Ile_BEm"/>
</dbReference>
<comment type="cofactor">
    <cofactor evidence="10">
        <name>Zn(2+)</name>
        <dbReference type="ChEBI" id="CHEBI:29105"/>
    </cofactor>
    <text evidence="10">Binds 1 zinc ion per subunit.</text>
</comment>
<evidence type="ECO:0000256" key="3">
    <source>
        <dbReference type="ARBA" id="ARBA00022598"/>
    </source>
</evidence>